<dbReference type="OrthoDB" id="1770at2759"/>
<dbReference type="SUPFAM" id="SSF52540">
    <property type="entry name" value="P-loop containing nucleoside triphosphate hydrolases"/>
    <property type="match status" value="1"/>
</dbReference>
<dbReference type="InterPro" id="IPR027417">
    <property type="entry name" value="P-loop_NTPase"/>
</dbReference>
<keyword evidence="3" id="KW-0963">Cytoplasm</keyword>
<keyword evidence="7" id="KW-0067">ATP-binding</keyword>
<feature type="domain" description="AAA+ ATPase" evidence="9">
    <location>
        <begin position="14"/>
        <end position="264"/>
    </location>
</feature>
<evidence type="ECO:0000256" key="3">
    <source>
        <dbReference type="ARBA" id="ARBA00022490"/>
    </source>
</evidence>
<dbReference type="GO" id="GO:0005524">
    <property type="term" value="F:ATP binding"/>
    <property type="evidence" value="ECO:0007669"/>
    <property type="project" value="UniProtKB-KW"/>
</dbReference>
<evidence type="ECO:0000256" key="1">
    <source>
        <dbReference type="ARBA" id="ARBA00011040"/>
    </source>
</evidence>
<evidence type="ECO:0000256" key="2">
    <source>
        <dbReference type="ARBA" id="ARBA00022448"/>
    </source>
</evidence>
<dbReference type="EMBL" id="SNRW01006220">
    <property type="protein sequence ID" value="KAA6383489.1"/>
    <property type="molecule type" value="Genomic_DNA"/>
</dbReference>
<dbReference type="SMART" id="SM00382">
    <property type="entry name" value="AAA"/>
    <property type="match status" value="1"/>
</dbReference>
<feature type="non-terminal residue" evidence="10">
    <location>
        <position position="338"/>
    </location>
</feature>
<dbReference type="CDD" id="cd02035">
    <property type="entry name" value="ArsA"/>
    <property type="match status" value="1"/>
</dbReference>
<evidence type="ECO:0000256" key="7">
    <source>
        <dbReference type="ARBA" id="ARBA00022840"/>
    </source>
</evidence>
<evidence type="ECO:0000313" key="10">
    <source>
        <dbReference type="EMBL" id="KAA6383489.1"/>
    </source>
</evidence>
<organism evidence="10 11">
    <name type="scientific">Streblomastix strix</name>
    <dbReference type="NCBI Taxonomy" id="222440"/>
    <lineage>
        <taxon>Eukaryota</taxon>
        <taxon>Metamonada</taxon>
        <taxon>Preaxostyla</taxon>
        <taxon>Oxymonadida</taxon>
        <taxon>Streblomastigidae</taxon>
        <taxon>Streblomastix</taxon>
    </lineage>
</organism>
<dbReference type="GO" id="GO:0016887">
    <property type="term" value="F:ATP hydrolysis activity"/>
    <property type="evidence" value="ECO:0007669"/>
    <property type="project" value="InterPro"/>
</dbReference>
<reference evidence="10 11" key="1">
    <citation type="submission" date="2019-03" db="EMBL/GenBank/DDBJ databases">
        <title>Single cell metagenomics reveals metabolic interactions within the superorganism composed of flagellate Streblomastix strix and complex community of Bacteroidetes bacteria on its surface.</title>
        <authorList>
            <person name="Treitli S.C."/>
            <person name="Kolisko M."/>
            <person name="Husnik F."/>
            <person name="Keeling P."/>
            <person name="Hampl V."/>
        </authorList>
    </citation>
    <scope>NUCLEOTIDE SEQUENCE [LARGE SCALE GENOMIC DNA]</scope>
    <source>
        <strain evidence="10">ST1C</strain>
    </source>
</reference>
<dbReference type="Pfam" id="PF02374">
    <property type="entry name" value="ArsA_ATPase"/>
    <property type="match status" value="1"/>
</dbReference>
<feature type="compositionally biased region" description="Low complexity" evidence="8">
    <location>
        <begin position="192"/>
        <end position="206"/>
    </location>
</feature>
<dbReference type="InterPro" id="IPR016300">
    <property type="entry name" value="ATPase_ArsA/GET3"/>
</dbReference>
<evidence type="ECO:0000259" key="9">
    <source>
        <dbReference type="SMART" id="SM00382"/>
    </source>
</evidence>
<dbReference type="GO" id="GO:0043529">
    <property type="term" value="C:GET complex"/>
    <property type="evidence" value="ECO:0007669"/>
    <property type="project" value="TreeGrafter"/>
</dbReference>
<dbReference type="PANTHER" id="PTHR10803:SF3">
    <property type="entry name" value="ATPASE GET3"/>
    <property type="match status" value="1"/>
</dbReference>
<gene>
    <name evidence="10" type="ORF">EZS28_020984</name>
</gene>
<sequence>MTNSQTVSELLESQNLKWIFVGGKGGVGKTTCACALAILLAQRDRKGDSNNVLLVSTDPAHSTSDAFDQQFSDEPQAVKGISNLSVMEIGQSGKKLFDQTDTPFGSMLNQVLNSAPGIDEAMSFAVLMDQVQQMDFRVVVFDTAPTGHTLKLLALPKTVTNFMGNIGPLGGLVKTLFGMLSSNSNDEEDNDNNQSSSQSSSSSTSDGDINPLNKIENITQQSRKVMELLKNPEHTTFVCVCLPDFLSLFETERLIQQLVFQDMDVSHIIVNQIVTTERIDPCHQCLQRRGVQEKYLEKIDQLYSDTGLQLVKIPLLFNEVRGVAALSEFAKMLLQPDT</sequence>
<keyword evidence="5" id="KW-0378">Hydrolase</keyword>
<accession>A0A5J4VMC4</accession>
<dbReference type="InterPro" id="IPR003593">
    <property type="entry name" value="AAA+_ATPase"/>
</dbReference>
<dbReference type="InterPro" id="IPR025723">
    <property type="entry name" value="ArsA/GET3_ATPase-like"/>
</dbReference>
<evidence type="ECO:0000256" key="4">
    <source>
        <dbReference type="ARBA" id="ARBA00022741"/>
    </source>
</evidence>
<comment type="similarity">
    <text evidence="1">Belongs to the arsA ATPase family.</text>
</comment>
<dbReference type="GO" id="GO:0071816">
    <property type="term" value="P:tail-anchored membrane protein insertion into ER membrane"/>
    <property type="evidence" value="ECO:0007669"/>
    <property type="project" value="TreeGrafter"/>
</dbReference>
<proteinExistence type="inferred from homology"/>
<keyword evidence="2" id="KW-0813">Transport</keyword>
<dbReference type="PANTHER" id="PTHR10803">
    <property type="entry name" value="ARSENICAL PUMP-DRIVING ATPASE ARSENITE-TRANSLOCATING ATPASE"/>
    <property type="match status" value="1"/>
</dbReference>
<dbReference type="Proteomes" id="UP000324800">
    <property type="component" value="Unassembled WGS sequence"/>
</dbReference>
<evidence type="ECO:0000256" key="6">
    <source>
        <dbReference type="ARBA" id="ARBA00022824"/>
    </source>
</evidence>
<evidence type="ECO:0000256" key="5">
    <source>
        <dbReference type="ARBA" id="ARBA00022801"/>
    </source>
</evidence>
<keyword evidence="6" id="KW-0256">Endoplasmic reticulum</keyword>
<keyword evidence="4" id="KW-0547">Nucleotide-binding</keyword>
<evidence type="ECO:0000313" key="11">
    <source>
        <dbReference type="Proteomes" id="UP000324800"/>
    </source>
</evidence>
<dbReference type="NCBIfam" id="TIGR00345">
    <property type="entry name" value="GET3_arsA_TRC40"/>
    <property type="match status" value="1"/>
</dbReference>
<feature type="region of interest" description="Disordered" evidence="8">
    <location>
        <begin position="183"/>
        <end position="212"/>
    </location>
</feature>
<name>A0A5J4VMC4_9EUKA</name>
<dbReference type="Gene3D" id="3.40.50.300">
    <property type="entry name" value="P-loop containing nucleotide triphosphate hydrolases"/>
    <property type="match status" value="1"/>
</dbReference>
<comment type="caution">
    <text evidence="10">The sequence shown here is derived from an EMBL/GenBank/DDBJ whole genome shotgun (WGS) entry which is preliminary data.</text>
</comment>
<protein>
    <submittedName>
        <fullName evidence="10">Anion-transporting ATPase</fullName>
    </submittedName>
</protein>
<dbReference type="AlphaFoldDB" id="A0A5J4VMC4"/>
<dbReference type="FunFam" id="3.40.50.300:FF:001459">
    <property type="entry name" value="ATPase ASNA1 homolog"/>
    <property type="match status" value="1"/>
</dbReference>
<evidence type="ECO:0000256" key="8">
    <source>
        <dbReference type="SAM" id="MobiDB-lite"/>
    </source>
</evidence>